<dbReference type="EMBL" id="AZMM01015795">
    <property type="protein sequence ID" value="ETJ29681.1"/>
    <property type="molecule type" value="Genomic_DNA"/>
</dbReference>
<comment type="caution">
    <text evidence="1">The sequence shown here is derived from an EMBL/GenBank/DDBJ whole genome shotgun (WGS) entry which is preliminary data.</text>
</comment>
<accession>W1XHR9</accession>
<sequence length="83" mass="9029">ADYHRAGDEREPARSAWASLSTQLRRTQVAAKASDPLDLDEQRLVRVECRSHQADAGTTPIWFASSGISICVVACPSTKTMPS</sequence>
<proteinExistence type="predicted"/>
<feature type="non-terminal residue" evidence="1">
    <location>
        <position position="1"/>
    </location>
</feature>
<evidence type="ECO:0000313" key="1">
    <source>
        <dbReference type="EMBL" id="ETJ29681.1"/>
    </source>
</evidence>
<dbReference type="AlphaFoldDB" id="W1XHR9"/>
<organism evidence="1">
    <name type="scientific">human gut metagenome</name>
    <dbReference type="NCBI Taxonomy" id="408170"/>
    <lineage>
        <taxon>unclassified sequences</taxon>
        <taxon>metagenomes</taxon>
        <taxon>organismal metagenomes</taxon>
    </lineage>
</organism>
<name>W1XHR9_9ZZZZ</name>
<protein>
    <submittedName>
        <fullName evidence="1">Uncharacterized protein</fullName>
    </submittedName>
</protein>
<reference evidence="1" key="1">
    <citation type="submission" date="2013-12" db="EMBL/GenBank/DDBJ databases">
        <title>A Varibaculum cambriense genome reconstructed from a premature infant gut community with otherwise low bacterial novelty that shifts toward anaerobic metabolism during the third week of life.</title>
        <authorList>
            <person name="Brown C.T."/>
            <person name="Sharon I."/>
            <person name="Thomas B.C."/>
            <person name="Castelle C.J."/>
            <person name="Morowitz M.J."/>
            <person name="Banfield J.F."/>
        </authorList>
    </citation>
    <scope>NUCLEOTIDE SEQUENCE</scope>
</reference>
<gene>
    <name evidence="1" type="ORF">Q604_UNBC15795G0001</name>
</gene>
<feature type="non-terminal residue" evidence="1">
    <location>
        <position position="83"/>
    </location>
</feature>